<keyword evidence="2" id="KW-1185">Reference proteome</keyword>
<dbReference type="AlphaFoldDB" id="A0A4Y8PGF0"/>
<dbReference type="EMBL" id="LXQC01000093">
    <property type="protein sequence ID" value="TFE71101.1"/>
    <property type="molecule type" value="Genomic_DNA"/>
</dbReference>
<comment type="caution">
    <text evidence="1">The sequence shown here is derived from an EMBL/GenBank/DDBJ whole genome shotgun (WGS) entry which is preliminary data.</text>
</comment>
<reference evidence="1 2" key="1">
    <citation type="submission" date="2016-05" db="EMBL/GenBank/DDBJ databases">
        <title>Diversity and Homogeneity among Thermoacidophilic Verrucomicrobia Methanotrophs Linked with Geographical Origin.</title>
        <authorList>
            <person name="Erikstad H.-A."/>
            <person name="Smestad N.B."/>
            <person name="Ceballos R.M."/>
            <person name="Birkeland N.-K."/>
        </authorList>
    </citation>
    <scope>NUCLEOTIDE SEQUENCE [LARGE SCALE GENOMIC DNA]</scope>
    <source>
        <strain evidence="1 2">Phi</strain>
    </source>
</reference>
<proteinExistence type="predicted"/>
<feature type="non-terminal residue" evidence="1">
    <location>
        <position position="1"/>
    </location>
</feature>
<evidence type="ECO:0008006" key="3">
    <source>
        <dbReference type="Google" id="ProtNLM"/>
    </source>
</evidence>
<name>A0A4Y8PGF0_9BACT</name>
<evidence type="ECO:0000313" key="1">
    <source>
        <dbReference type="EMBL" id="TFE71101.1"/>
    </source>
</evidence>
<evidence type="ECO:0000313" key="2">
    <source>
        <dbReference type="Proteomes" id="UP000297713"/>
    </source>
</evidence>
<dbReference type="Proteomes" id="UP000297713">
    <property type="component" value="Unassembled WGS sequence"/>
</dbReference>
<sequence>IAAALSRMTPADWIERNAVPGAGVDLRQAQITRESDWPRLEAAKFWTATPLVIRTRDQGTLKTLPEDLSSRLNATMARRFGRPFHLIVRPDSLYVRQHPNLNIVVPIKCGPQGQRILRSGIRLPLTIIGPSDELATIWTSGLGANTAYGFGWLTFYREPVRREGVG</sequence>
<protein>
    <recommendedName>
        <fullName evidence="3">CRISPR-associated protein Cas6</fullName>
    </recommendedName>
</protein>
<dbReference type="RefSeq" id="WP_208527663.1">
    <property type="nucleotide sequence ID" value="NZ_LXQC01000093.1"/>
</dbReference>
<organism evidence="1 2">
    <name type="scientific">Methylacidiphilum caldifontis</name>
    <dbReference type="NCBI Taxonomy" id="2795386"/>
    <lineage>
        <taxon>Bacteria</taxon>
        <taxon>Pseudomonadati</taxon>
        <taxon>Verrucomicrobiota</taxon>
        <taxon>Methylacidiphilae</taxon>
        <taxon>Methylacidiphilales</taxon>
        <taxon>Methylacidiphilaceae</taxon>
        <taxon>Methylacidiphilum (ex Ratnadevi et al. 2023)</taxon>
    </lineage>
</organism>
<gene>
    <name evidence="1" type="ORF">A7Q10_11025</name>
</gene>
<accession>A0A4Y8PGF0</accession>